<proteinExistence type="predicted"/>
<dbReference type="InterPro" id="IPR029016">
    <property type="entry name" value="GAF-like_dom_sf"/>
</dbReference>
<sequence>MEQMAGFARIAAEGAAAHGPEEALYAITRALPALLGDPSAALRPNAFRESPPPTIGAAAVAFMVTADRQHHMITAPVNFAPEQYHELVDIRLGHPGEVAKTRQPMLLRDTALHSSFVKILQSFRAGSSMFAPILWQDEYLGVLICANAARNTFGEADLIAHRGFAALAASLWVAQGGPAWMAAQDLSKLPRRSVGT</sequence>
<gene>
    <name evidence="2" type="ORF">R9Z33_07640</name>
</gene>
<dbReference type="Gene3D" id="3.30.450.40">
    <property type="match status" value="1"/>
</dbReference>
<name>A0ABZ0PLX4_9PROT</name>
<keyword evidence="3" id="KW-1185">Reference proteome</keyword>
<dbReference type="RefSeq" id="WP_318650712.1">
    <property type="nucleotide sequence ID" value="NZ_CP137852.1"/>
</dbReference>
<organism evidence="2 3">
    <name type="scientific">Sediminicoccus rosea</name>
    <dbReference type="NCBI Taxonomy" id="1225128"/>
    <lineage>
        <taxon>Bacteria</taxon>
        <taxon>Pseudomonadati</taxon>
        <taxon>Pseudomonadota</taxon>
        <taxon>Alphaproteobacteria</taxon>
        <taxon>Acetobacterales</taxon>
        <taxon>Roseomonadaceae</taxon>
        <taxon>Sediminicoccus</taxon>
    </lineage>
</organism>
<accession>A0ABZ0PLX4</accession>
<evidence type="ECO:0000313" key="2">
    <source>
        <dbReference type="EMBL" id="WPB86743.1"/>
    </source>
</evidence>
<dbReference type="EMBL" id="CP137852">
    <property type="protein sequence ID" value="WPB86743.1"/>
    <property type="molecule type" value="Genomic_DNA"/>
</dbReference>
<evidence type="ECO:0000259" key="1">
    <source>
        <dbReference type="Pfam" id="PF01590"/>
    </source>
</evidence>
<dbReference type="Proteomes" id="UP001305521">
    <property type="component" value="Chromosome"/>
</dbReference>
<dbReference type="SUPFAM" id="SSF55781">
    <property type="entry name" value="GAF domain-like"/>
    <property type="match status" value="1"/>
</dbReference>
<feature type="domain" description="GAF" evidence="1">
    <location>
        <begin position="20"/>
        <end position="169"/>
    </location>
</feature>
<protein>
    <submittedName>
        <fullName evidence="2">GAF domain-containing protein</fullName>
    </submittedName>
</protein>
<reference evidence="2 3" key="1">
    <citation type="submission" date="2023-11" db="EMBL/GenBank/DDBJ databases">
        <title>Arctic aerobic anoxygenic photoheterotroph Sediminicoccus rosea KRV36 adapts its photosynthesis to long days of polar summer.</title>
        <authorList>
            <person name="Tomasch J."/>
            <person name="Kopejtka K."/>
            <person name="Bily T."/>
            <person name="Gardiner A.T."/>
            <person name="Gardian Z."/>
            <person name="Shivaramu S."/>
            <person name="Koblizek M."/>
            <person name="Engelhardt F."/>
            <person name="Kaftan D."/>
        </authorList>
    </citation>
    <scope>NUCLEOTIDE SEQUENCE [LARGE SCALE GENOMIC DNA]</scope>
    <source>
        <strain evidence="2 3">R-30</strain>
    </source>
</reference>
<dbReference type="Pfam" id="PF01590">
    <property type="entry name" value="GAF"/>
    <property type="match status" value="1"/>
</dbReference>
<evidence type="ECO:0000313" key="3">
    <source>
        <dbReference type="Proteomes" id="UP001305521"/>
    </source>
</evidence>
<dbReference type="InterPro" id="IPR003018">
    <property type="entry name" value="GAF"/>
</dbReference>